<dbReference type="SUPFAM" id="SSF56112">
    <property type="entry name" value="Protein kinase-like (PK-like)"/>
    <property type="match status" value="1"/>
</dbReference>
<dbReference type="RefSeq" id="WP_145342927.1">
    <property type="nucleotide sequence ID" value="NZ_SMLY01000071.1"/>
</dbReference>
<sequence>MTETTTVAREQILRWLSELACDNKSGNPTERIDTHANTIILNGDFAFKIKRPVKFPFLDYSSLSLRENACKHEIEYNAPHAPQVYREAVPITRQTGGQLVLNGDGIPIEWVVVMNRFDHRLELDELAEKGPFDKQLGQQLADMMADAHAKAPVRTGAGFLDGLNAYIDQNDAAFKARPDLFDTNAVDRLTSNAQEAFENIRPLLRQRAETGSIRLCHGDAHLRNIVLIDGTPVLFDAVEFSDEIATCDVLYDLAFLLMDLWERKQRACANFVFNRYLDKTHRPDELDGLAALPFFLMMRASIRAKIAASASENQDTDQARAEQEIQARRYFDFAQDFLEAAEPVMIGIGGLSGSGKTTLAYALAPSLGRAPGARVLRTDVERKARLGISETEKAPEEAYTQQASSAVYEALAVQCKTVLEAGHSVIFDGVFAKEEERAECEVIAGLAAAGFCGLWLSAPKESLVARVDRRGGDASDATGDIVERQLTYDIGQNSWTKLESNRTKEDTKNAASLVLSCCGILQNE</sequence>
<dbReference type="PANTHER" id="PTHR43883:SF1">
    <property type="entry name" value="GLUCONOKINASE"/>
    <property type="match status" value="1"/>
</dbReference>
<name>A0A562T2B4_9HYPH</name>
<dbReference type="InterPro" id="IPR052732">
    <property type="entry name" value="Cell-binding_unc_protein"/>
</dbReference>
<feature type="domain" description="Aminoglycoside phosphotransferase" evidence="1">
    <location>
        <begin position="132"/>
        <end position="277"/>
    </location>
</feature>
<keyword evidence="3" id="KW-1185">Reference proteome</keyword>
<proteinExistence type="predicted"/>
<protein>
    <recommendedName>
        <fullName evidence="1">Aminoglycoside phosphotransferase domain-containing protein</fullName>
    </recommendedName>
</protein>
<comment type="caution">
    <text evidence="2">The sequence shown here is derived from an EMBL/GenBank/DDBJ whole genome shotgun (WGS) entry which is preliminary data.</text>
</comment>
<dbReference type="InterPro" id="IPR011009">
    <property type="entry name" value="Kinase-like_dom_sf"/>
</dbReference>
<dbReference type="PANTHER" id="PTHR43883">
    <property type="entry name" value="SLR0207 PROTEIN"/>
    <property type="match status" value="1"/>
</dbReference>
<dbReference type="Gene3D" id="3.90.1200.10">
    <property type="match status" value="1"/>
</dbReference>
<dbReference type="InterPro" id="IPR002575">
    <property type="entry name" value="Aminoglycoside_PTrfase"/>
</dbReference>
<dbReference type="OrthoDB" id="9810277at2"/>
<accession>A0A562T2B4</accession>
<dbReference type="InterPro" id="IPR027417">
    <property type="entry name" value="P-loop_NTPase"/>
</dbReference>
<gene>
    <name evidence="2" type="ORF">JM93_02089</name>
</gene>
<dbReference type="AlphaFoldDB" id="A0A562T2B4"/>
<evidence type="ECO:0000313" key="3">
    <source>
        <dbReference type="Proteomes" id="UP000320593"/>
    </source>
</evidence>
<evidence type="ECO:0000313" key="2">
    <source>
        <dbReference type="EMBL" id="TWI87523.1"/>
    </source>
</evidence>
<reference evidence="2 3" key="1">
    <citation type="submission" date="2019-07" db="EMBL/GenBank/DDBJ databases">
        <title>Genomic Encyclopedia of Archaeal and Bacterial Type Strains, Phase II (KMG-II): from individual species to whole genera.</title>
        <authorList>
            <person name="Goeker M."/>
        </authorList>
    </citation>
    <scope>NUCLEOTIDE SEQUENCE [LARGE SCALE GENOMIC DNA]</scope>
    <source>
        <strain evidence="2 3">ATCC BAA-252</strain>
    </source>
</reference>
<evidence type="ECO:0000259" key="1">
    <source>
        <dbReference type="Pfam" id="PF01636"/>
    </source>
</evidence>
<organism evidence="2 3">
    <name type="scientific">Roseibium hamelinense</name>
    <dbReference type="NCBI Taxonomy" id="150831"/>
    <lineage>
        <taxon>Bacteria</taxon>
        <taxon>Pseudomonadati</taxon>
        <taxon>Pseudomonadota</taxon>
        <taxon>Alphaproteobacteria</taxon>
        <taxon>Hyphomicrobiales</taxon>
        <taxon>Stappiaceae</taxon>
        <taxon>Roseibium</taxon>
    </lineage>
</organism>
<dbReference type="Gene3D" id="3.40.50.300">
    <property type="entry name" value="P-loop containing nucleotide triphosphate hydrolases"/>
    <property type="match status" value="1"/>
</dbReference>
<dbReference type="SUPFAM" id="SSF52540">
    <property type="entry name" value="P-loop containing nucleoside triphosphate hydrolases"/>
    <property type="match status" value="1"/>
</dbReference>
<dbReference type="EMBL" id="VLLF01000004">
    <property type="protein sequence ID" value="TWI87523.1"/>
    <property type="molecule type" value="Genomic_DNA"/>
</dbReference>
<dbReference type="Pfam" id="PF01636">
    <property type="entry name" value="APH"/>
    <property type="match status" value="1"/>
</dbReference>
<dbReference type="Proteomes" id="UP000320593">
    <property type="component" value="Unassembled WGS sequence"/>
</dbReference>
<dbReference type="Pfam" id="PF13671">
    <property type="entry name" value="AAA_33"/>
    <property type="match status" value="1"/>
</dbReference>